<feature type="domain" description="Elongation factor P C-terminal" evidence="11">
    <location>
        <begin position="131"/>
        <end position="186"/>
    </location>
</feature>
<dbReference type="InterPro" id="IPR001059">
    <property type="entry name" value="Transl_elong_P/YeiP_cen"/>
</dbReference>
<dbReference type="Pfam" id="PF08207">
    <property type="entry name" value="EFP_N"/>
    <property type="match status" value="1"/>
</dbReference>
<evidence type="ECO:0000256" key="4">
    <source>
        <dbReference type="ARBA" id="ARBA00022490"/>
    </source>
</evidence>
<dbReference type="InterPro" id="IPR020599">
    <property type="entry name" value="Transl_elong_fac_P/YeiP"/>
</dbReference>
<dbReference type="AlphaFoldDB" id="A0A450V4D7"/>
<evidence type="ECO:0000256" key="9">
    <source>
        <dbReference type="NCBIfam" id="TIGR00038"/>
    </source>
</evidence>
<name>A0A450V4D7_9GAMM</name>
<dbReference type="Gene3D" id="2.30.30.30">
    <property type="match status" value="1"/>
</dbReference>
<comment type="function">
    <text evidence="8">Involved in peptide bond synthesis. Alleviates ribosome stalling that occurs when 3 or more consecutive Pro residues or the sequence PPG is present in a protein, possibly by augmenting the peptidyl transferase activity of the ribosome. Modification of Lys-34 is required for alleviation.</text>
</comment>
<feature type="domain" description="Translation elongation factor P/YeiP central" evidence="12">
    <location>
        <begin position="69"/>
        <end position="123"/>
    </location>
</feature>
<evidence type="ECO:0000256" key="5">
    <source>
        <dbReference type="ARBA" id="ARBA00022768"/>
    </source>
</evidence>
<evidence type="ECO:0000259" key="12">
    <source>
        <dbReference type="SMART" id="SM01185"/>
    </source>
</evidence>
<dbReference type="GO" id="GO:0003746">
    <property type="term" value="F:translation elongation factor activity"/>
    <property type="evidence" value="ECO:0007669"/>
    <property type="project" value="UniProtKB-UniRule"/>
</dbReference>
<dbReference type="InterPro" id="IPR008991">
    <property type="entry name" value="Translation_prot_SH3-like_sf"/>
</dbReference>
<dbReference type="InterPro" id="IPR012340">
    <property type="entry name" value="NA-bd_OB-fold"/>
</dbReference>
<evidence type="ECO:0000256" key="6">
    <source>
        <dbReference type="ARBA" id="ARBA00022917"/>
    </source>
</evidence>
<evidence type="ECO:0000256" key="2">
    <source>
        <dbReference type="ARBA" id="ARBA00004815"/>
    </source>
</evidence>
<keyword evidence="7 8" id="KW-0379">Hydroxylation</keyword>
<dbReference type="EMBL" id="CAADFI010000166">
    <property type="protein sequence ID" value="VFJ99706.1"/>
    <property type="molecule type" value="Genomic_DNA"/>
</dbReference>
<dbReference type="NCBIfam" id="TIGR00038">
    <property type="entry name" value="efp"/>
    <property type="match status" value="1"/>
</dbReference>
<dbReference type="NCBIfam" id="NF001810">
    <property type="entry name" value="PRK00529.1"/>
    <property type="match status" value="1"/>
</dbReference>
<dbReference type="PROSITE" id="PS01275">
    <property type="entry name" value="EFP"/>
    <property type="match status" value="1"/>
</dbReference>
<dbReference type="HAMAP" id="MF_00141">
    <property type="entry name" value="EF_P"/>
    <property type="match status" value="1"/>
</dbReference>
<feature type="modified residue" description="N6-(3,6-diaminohexanoyl)-5-hydroxylysine" evidence="8">
    <location>
        <position position="34"/>
    </location>
</feature>
<comment type="subcellular location">
    <subcellularLocation>
        <location evidence="1 8">Cytoplasm</location>
    </subcellularLocation>
</comment>
<gene>
    <name evidence="8" type="primary">efp</name>
    <name evidence="13" type="ORF">BECKH772A_GA0070896_101671</name>
    <name evidence="14" type="ORF">BECKH772B_GA0070898_101661</name>
    <name evidence="15" type="ORF">BECKH772C_GA0070978_101641</name>
</gene>
<evidence type="ECO:0000313" key="13">
    <source>
        <dbReference type="EMBL" id="VFJ99625.1"/>
    </source>
</evidence>
<dbReference type="InterPro" id="IPR013852">
    <property type="entry name" value="Transl_elong_P/YeiP_CS"/>
</dbReference>
<evidence type="ECO:0000313" key="15">
    <source>
        <dbReference type="EMBL" id="VFK04169.1"/>
    </source>
</evidence>
<dbReference type="PANTHER" id="PTHR30053:SF12">
    <property type="entry name" value="ELONGATION FACTOR P (EF-P) FAMILY PROTEIN"/>
    <property type="match status" value="1"/>
</dbReference>
<dbReference type="CDD" id="cd05794">
    <property type="entry name" value="S1_EF-P_repeat_2"/>
    <property type="match status" value="1"/>
</dbReference>
<evidence type="ECO:0000259" key="11">
    <source>
        <dbReference type="SMART" id="SM00841"/>
    </source>
</evidence>
<dbReference type="Pfam" id="PF09285">
    <property type="entry name" value="Elong-fact-P_C"/>
    <property type="match status" value="1"/>
</dbReference>
<keyword evidence="5 8" id="KW-0251">Elongation factor</keyword>
<dbReference type="EMBL" id="CAADFJ010000164">
    <property type="protein sequence ID" value="VFK04169.1"/>
    <property type="molecule type" value="Genomic_DNA"/>
</dbReference>
<dbReference type="InterPro" id="IPR015365">
    <property type="entry name" value="Elong-fact-P_C"/>
</dbReference>
<keyword evidence="6 8" id="KW-0648">Protein biosynthesis</keyword>
<evidence type="ECO:0000313" key="14">
    <source>
        <dbReference type="EMBL" id="VFJ99706.1"/>
    </source>
</evidence>
<dbReference type="FunFam" id="2.40.50.140:FF:000009">
    <property type="entry name" value="Elongation factor P"/>
    <property type="match status" value="1"/>
</dbReference>
<proteinExistence type="inferred from homology"/>
<evidence type="ECO:0000256" key="8">
    <source>
        <dbReference type="HAMAP-Rule" id="MF_00141"/>
    </source>
</evidence>
<dbReference type="PIRSF" id="PIRSF005901">
    <property type="entry name" value="EF-P"/>
    <property type="match status" value="1"/>
</dbReference>
<comment type="similarity">
    <text evidence="3 8 10">Belongs to the elongation factor P family.</text>
</comment>
<evidence type="ECO:0000256" key="3">
    <source>
        <dbReference type="ARBA" id="ARBA00009479"/>
    </source>
</evidence>
<dbReference type="SUPFAM" id="SSF50104">
    <property type="entry name" value="Translation proteins SH3-like domain"/>
    <property type="match status" value="1"/>
</dbReference>
<dbReference type="FunFam" id="2.40.50.140:FF:000004">
    <property type="entry name" value="Elongation factor P"/>
    <property type="match status" value="1"/>
</dbReference>
<dbReference type="InterPro" id="IPR014722">
    <property type="entry name" value="Rib_uL2_dom2"/>
</dbReference>
<evidence type="ECO:0000256" key="10">
    <source>
        <dbReference type="RuleBase" id="RU004389"/>
    </source>
</evidence>
<keyword evidence="4 8" id="KW-0963">Cytoplasm</keyword>
<dbReference type="GO" id="GO:0043043">
    <property type="term" value="P:peptide biosynthetic process"/>
    <property type="evidence" value="ECO:0007669"/>
    <property type="project" value="InterPro"/>
</dbReference>
<dbReference type="GO" id="GO:0005829">
    <property type="term" value="C:cytosol"/>
    <property type="evidence" value="ECO:0007669"/>
    <property type="project" value="UniProtKB-ARBA"/>
</dbReference>
<dbReference type="Pfam" id="PF01132">
    <property type="entry name" value="EFP"/>
    <property type="match status" value="1"/>
</dbReference>
<dbReference type="FunFam" id="2.30.30.30:FF:000003">
    <property type="entry name" value="Elongation factor P"/>
    <property type="match status" value="1"/>
</dbReference>
<comment type="PTM">
    <text evidence="8">May be beta-lysylated on the epsilon-amino group of Lys-34 by the combined action of EpmA and EpmB, and then hydroxylated on the C5 position of the same residue by EpmC (if this protein is present). Lysylation is critical for the stimulatory effect of EF-P on peptide-bond formation. The lysylation moiety may extend toward the peptidyltransferase center and stabilize the terminal 3-CCA end of the tRNA. Hydroxylation of the C5 position on Lys-34 may allow additional potential stabilizing hydrogen-bond interactions with the P-tRNA.</text>
</comment>
<comment type="pathway">
    <text evidence="2 8">Protein biosynthesis; polypeptide chain elongation.</text>
</comment>
<dbReference type="SUPFAM" id="SSF50249">
    <property type="entry name" value="Nucleic acid-binding proteins"/>
    <property type="match status" value="2"/>
</dbReference>
<dbReference type="SMART" id="SM01185">
    <property type="entry name" value="EFP"/>
    <property type="match status" value="1"/>
</dbReference>
<dbReference type="InterPro" id="IPR011768">
    <property type="entry name" value="Transl_elongation_fac_P"/>
</dbReference>
<dbReference type="SMART" id="SM00841">
    <property type="entry name" value="Elong-fact-P_C"/>
    <property type="match status" value="1"/>
</dbReference>
<evidence type="ECO:0000256" key="1">
    <source>
        <dbReference type="ARBA" id="ARBA00004496"/>
    </source>
</evidence>
<organism evidence="13">
    <name type="scientific">Candidatus Kentrum eta</name>
    <dbReference type="NCBI Taxonomy" id="2126337"/>
    <lineage>
        <taxon>Bacteria</taxon>
        <taxon>Pseudomonadati</taxon>
        <taxon>Pseudomonadota</taxon>
        <taxon>Gammaproteobacteria</taxon>
        <taxon>Candidatus Kentrum</taxon>
    </lineage>
</organism>
<reference evidence="13" key="1">
    <citation type="submission" date="2019-02" db="EMBL/GenBank/DDBJ databases">
        <authorList>
            <person name="Gruber-Vodicka R. H."/>
            <person name="Seah K. B. B."/>
        </authorList>
    </citation>
    <scope>NUCLEOTIDE SEQUENCE</scope>
    <source>
        <strain evidence="15">BECK_SA2B12</strain>
        <strain evidence="13">BECK_SA2B15</strain>
        <strain evidence="14">BECK_SA2B20</strain>
    </source>
</reference>
<dbReference type="InterPro" id="IPR013185">
    <property type="entry name" value="Transl_elong_KOW-like"/>
</dbReference>
<protein>
    <recommendedName>
        <fullName evidence="8 9">Elongation factor P</fullName>
        <shortName evidence="8">EF-P</shortName>
    </recommendedName>
</protein>
<dbReference type="UniPathway" id="UPA00345"/>
<evidence type="ECO:0000256" key="7">
    <source>
        <dbReference type="ARBA" id="ARBA00023278"/>
    </source>
</evidence>
<dbReference type="EMBL" id="CAADFG010000167">
    <property type="protein sequence ID" value="VFJ99625.1"/>
    <property type="molecule type" value="Genomic_DNA"/>
</dbReference>
<dbReference type="CDD" id="cd04470">
    <property type="entry name" value="S1_EF-P_repeat_1"/>
    <property type="match status" value="1"/>
</dbReference>
<accession>A0A450V4D7</accession>
<sequence>MATYSANEFRGGLKIMLENEPCAIVENEFVKPGKGQAFVRVKYRNLKTGRINERTFKSNETVQAADVMERELQYLYSDGDSWYFMDPESYEQYVADPVTMGDAAKWIKEQELCIVVLWNGTPISVTPPHFTVLKVTETEPGVRGDTASGATKPATLETGAVVKVPLFIDQDELIKIDTRIGEYVARAKA</sequence>
<dbReference type="PANTHER" id="PTHR30053">
    <property type="entry name" value="ELONGATION FACTOR P"/>
    <property type="match status" value="1"/>
</dbReference>
<dbReference type="Gene3D" id="2.40.50.140">
    <property type="entry name" value="Nucleic acid-binding proteins"/>
    <property type="match status" value="2"/>
</dbReference>